<evidence type="ECO:0000313" key="12">
    <source>
        <dbReference type="Proteomes" id="UP001194746"/>
    </source>
</evidence>
<dbReference type="Gene3D" id="4.10.240.10">
    <property type="entry name" value="Zn(2)-C6 fungal-type DNA-binding domain"/>
    <property type="match status" value="1"/>
</dbReference>
<evidence type="ECO:0000313" key="11">
    <source>
        <dbReference type="EMBL" id="KAF9884624.1"/>
    </source>
</evidence>
<feature type="transmembrane region" description="Helical" evidence="8">
    <location>
        <begin position="319"/>
        <end position="340"/>
    </location>
</feature>
<dbReference type="InterPro" id="IPR036864">
    <property type="entry name" value="Zn2-C6_fun-type_DNA-bd_sf"/>
</dbReference>
<dbReference type="Pfam" id="PF00172">
    <property type="entry name" value="Zn_clus"/>
    <property type="match status" value="1"/>
</dbReference>
<dbReference type="Proteomes" id="UP001194746">
    <property type="component" value="Unassembled WGS sequence"/>
</dbReference>
<evidence type="ECO:0000256" key="2">
    <source>
        <dbReference type="ARBA" id="ARBA00022723"/>
    </source>
</evidence>
<feature type="transmembrane region" description="Helical" evidence="8">
    <location>
        <begin position="90"/>
        <end position="109"/>
    </location>
</feature>
<keyword evidence="4" id="KW-0238">DNA-binding</keyword>
<dbReference type="EMBL" id="VCAU01000117">
    <property type="protein sequence ID" value="KAF9884624.1"/>
    <property type="molecule type" value="Genomic_DNA"/>
</dbReference>
<sequence>MQSERPEEPEGSGETTPQMDHSCKERTEEQLPLDLERLGRERPACFANAWTEWAFCFSIFMCQILAEYYISGSNVLLPTLMEELDIPPALSIWPATALSLVVTSTLLIFGRLSDMFGGFVLYVGGMAWLVISSIIAGFSQSWIMLFILRALQGLALASFLPSSIMILGKIYRPGPRKNLVFSIYGACAALGFFVGIFFSGLAGSFLDWRWYFFIGAILAAITTVSSYFSIPSDFSETRAMSKSRMDWLGCALLIPGVVLFVFAIADSAHAPMQWRTPYVYVCFILGALLLAAFTYVEGWVVKNPLLPLDLFAVKYMKPLVICLLCLYGSLGIFLLYSALYMERIMGATPLQVVAWCVPMAVGGLIISATGGFILHVLNGTVLMIISCLGYLLSGLLFALLPPGGNYWAYVFPAMIGGTIGIDVSFNVTNIFITTNMPKDRQGLAGALINCTLHMGIAVMLAFADIIQVGTEDRGLKTSYHMAFWFQVALAGFALILVLLMVRIDRAKSELTVDERRQLDSASPQDRSQLDTSDRPPKRRKIAVACDECRTRKVRCDGIQPVCGPCSKRSDHGARCIYTGEPEKKRAVRNYIASLENRIKHLESPAPIPGTPSSNTSCIHRHAVHPAQPSPERPARDAERIDGVNAMMGAVEEERPTQGFFGSSSAASFMRQIKTAVDKQVASPYRRTSDSILGIEPPSSLMSTRKQRPSGVPNYVLPPRKTADSLMEVYWCFVFPLYPLVDSTLLRAEYMRIWTGEPLESDENMLMCTFNVIFALACQLADFIPPEEREASADAFFSRAKDLLHFNLWNTGSAGLIQCLLLMAQYLQSTDSAHQCWIVTGLAIRNAQSLGLHLPQTIARLRNPQEEQLARKIWHGCVLMDRVISMTFGRPAMISKASCGSVPLPATVDEEYIPAASGAEATQPADRPSVMAFYAKSLELYEILNDILLSLYKPVPEESPEDIYDFYFNKETSEGEQTIFQLDRALTRWTSSLPPHLRGTSQYGGSSENIIFYRQSVVLRARFLHVRMLLFRPILSKYCTARDISHTDPLISLNDSFPQRVALQCSIICIKVAQEVVELIYNNIPADGTSGPLPAWWYNILYVYTAATVLIAGRLCPGVLQGVSESAITRSWNYALEILRKYQSYSTSARRCVAALEILYERVVSEGGPPMDQPFNNQPAGMASSTMHDMSLGEGMNAILLDGFDLPDFQDMSWLNSVPSNLY</sequence>
<feature type="region of interest" description="Disordered" evidence="7">
    <location>
        <begin position="515"/>
        <end position="537"/>
    </location>
</feature>
<dbReference type="AlphaFoldDB" id="A0AAD4GNX0"/>
<dbReference type="GO" id="GO:0000981">
    <property type="term" value="F:DNA-binding transcription factor activity, RNA polymerase II-specific"/>
    <property type="evidence" value="ECO:0007669"/>
    <property type="project" value="InterPro"/>
</dbReference>
<keyword evidence="12" id="KW-1185">Reference proteome</keyword>
<evidence type="ECO:0000259" key="9">
    <source>
        <dbReference type="PROSITE" id="PS50048"/>
    </source>
</evidence>
<comment type="caution">
    <text evidence="11">The sequence shown here is derived from an EMBL/GenBank/DDBJ whole genome shotgun (WGS) entry which is preliminary data.</text>
</comment>
<dbReference type="CDD" id="cd00067">
    <property type="entry name" value="GAL4"/>
    <property type="match status" value="1"/>
</dbReference>
<dbReference type="PANTHER" id="PTHR47424">
    <property type="entry name" value="REGULATORY PROTEIN GAL4"/>
    <property type="match status" value="1"/>
</dbReference>
<feature type="transmembrane region" description="Helical" evidence="8">
    <location>
        <begin position="208"/>
        <end position="227"/>
    </location>
</feature>
<keyword evidence="5" id="KW-0804">Transcription</keyword>
<dbReference type="GO" id="GO:0022857">
    <property type="term" value="F:transmembrane transporter activity"/>
    <property type="evidence" value="ECO:0007669"/>
    <property type="project" value="InterPro"/>
</dbReference>
<keyword evidence="3" id="KW-0805">Transcription regulation</keyword>
<reference evidence="11" key="1">
    <citation type="journal article" date="2019" name="Beilstein J. Org. Chem.">
        <title>Nanangenines: drimane sesquiterpenoids as the dominant metabolite cohort of a novel Australian fungus, Aspergillus nanangensis.</title>
        <authorList>
            <person name="Lacey H.J."/>
            <person name="Gilchrist C.L.M."/>
            <person name="Crombie A."/>
            <person name="Kalaitzis J.A."/>
            <person name="Vuong D."/>
            <person name="Rutledge P.J."/>
            <person name="Turner P."/>
            <person name="Pitt J.I."/>
            <person name="Lacey E."/>
            <person name="Chooi Y.H."/>
            <person name="Piggott A.M."/>
        </authorList>
    </citation>
    <scope>NUCLEOTIDE SEQUENCE</scope>
    <source>
        <strain evidence="11">MST-FP2251</strain>
    </source>
</reference>
<dbReference type="Gene3D" id="1.20.1250.20">
    <property type="entry name" value="MFS general substrate transporter like domains"/>
    <property type="match status" value="1"/>
</dbReference>
<dbReference type="InterPro" id="IPR020846">
    <property type="entry name" value="MFS_dom"/>
</dbReference>
<evidence type="ECO:0000256" key="8">
    <source>
        <dbReference type="SAM" id="Phobius"/>
    </source>
</evidence>
<dbReference type="InterPro" id="IPR011701">
    <property type="entry name" value="MFS"/>
</dbReference>
<dbReference type="GO" id="GO:0005634">
    <property type="term" value="C:nucleus"/>
    <property type="evidence" value="ECO:0007669"/>
    <property type="project" value="TreeGrafter"/>
</dbReference>
<dbReference type="GO" id="GO:0000978">
    <property type="term" value="F:RNA polymerase II cis-regulatory region sequence-specific DNA binding"/>
    <property type="evidence" value="ECO:0007669"/>
    <property type="project" value="TreeGrafter"/>
</dbReference>
<evidence type="ECO:0008006" key="13">
    <source>
        <dbReference type="Google" id="ProtNLM"/>
    </source>
</evidence>
<evidence type="ECO:0000259" key="10">
    <source>
        <dbReference type="PROSITE" id="PS50850"/>
    </source>
</evidence>
<dbReference type="FunFam" id="1.20.1250.20:FF:000447">
    <property type="entry name" value="MFS multidrug transporter, putative"/>
    <property type="match status" value="1"/>
</dbReference>
<dbReference type="InterPro" id="IPR036259">
    <property type="entry name" value="MFS_trans_sf"/>
</dbReference>
<dbReference type="InterPro" id="IPR007219">
    <property type="entry name" value="XnlR_reg_dom"/>
</dbReference>
<dbReference type="SUPFAM" id="SSF57701">
    <property type="entry name" value="Zn2/Cys6 DNA-binding domain"/>
    <property type="match status" value="1"/>
</dbReference>
<feature type="transmembrane region" description="Helical" evidence="8">
    <location>
        <begin position="142"/>
        <end position="167"/>
    </location>
</feature>
<feature type="transmembrane region" description="Helical" evidence="8">
    <location>
        <begin position="406"/>
        <end position="431"/>
    </location>
</feature>
<organism evidence="11 12">
    <name type="scientific">Aspergillus nanangensis</name>
    <dbReference type="NCBI Taxonomy" id="2582783"/>
    <lineage>
        <taxon>Eukaryota</taxon>
        <taxon>Fungi</taxon>
        <taxon>Dikarya</taxon>
        <taxon>Ascomycota</taxon>
        <taxon>Pezizomycotina</taxon>
        <taxon>Eurotiomycetes</taxon>
        <taxon>Eurotiomycetidae</taxon>
        <taxon>Eurotiales</taxon>
        <taxon>Aspergillaceae</taxon>
        <taxon>Aspergillus</taxon>
        <taxon>Aspergillus subgen. Circumdati</taxon>
    </lineage>
</organism>
<feature type="transmembrane region" description="Helical" evidence="8">
    <location>
        <begin position="381"/>
        <end position="400"/>
    </location>
</feature>
<gene>
    <name evidence="11" type="ORF">FE257_001446</name>
</gene>
<dbReference type="Pfam" id="PF04082">
    <property type="entry name" value="Fungal_trans"/>
    <property type="match status" value="1"/>
</dbReference>
<dbReference type="CDD" id="cd17476">
    <property type="entry name" value="MFS_Amf1_MDR_like"/>
    <property type="match status" value="1"/>
</dbReference>
<keyword evidence="2" id="KW-0479">Metal-binding</keyword>
<evidence type="ECO:0000256" key="1">
    <source>
        <dbReference type="ARBA" id="ARBA00004141"/>
    </source>
</evidence>
<reference evidence="11" key="2">
    <citation type="submission" date="2020-02" db="EMBL/GenBank/DDBJ databases">
        <authorList>
            <person name="Gilchrist C.L.M."/>
            <person name="Chooi Y.-H."/>
        </authorList>
    </citation>
    <scope>NUCLEOTIDE SEQUENCE</scope>
    <source>
        <strain evidence="11">MST-FP2251</strain>
    </source>
</reference>
<dbReference type="SMART" id="SM00066">
    <property type="entry name" value="GAL4"/>
    <property type="match status" value="1"/>
</dbReference>
<evidence type="ECO:0000256" key="3">
    <source>
        <dbReference type="ARBA" id="ARBA00023015"/>
    </source>
</evidence>
<feature type="transmembrane region" description="Helical" evidence="8">
    <location>
        <begin position="443"/>
        <end position="463"/>
    </location>
</feature>
<dbReference type="PROSITE" id="PS50048">
    <property type="entry name" value="ZN2_CY6_FUNGAL_2"/>
    <property type="match status" value="1"/>
</dbReference>
<evidence type="ECO:0000256" key="7">
    <source>
        <dbReference type="SAM" id="MobiDB-lite"/>
    </source>
</evidence>
<keyword evidence="8" id="KW-1133">Transmembrane helix</keyword>
<dbReference type="CDD" id="cd12148">
    <property type="entry name" value="fungal_TF_MHR"/>
    <property type="match status" value="1"/>
</dbReference>
<keyword evidence="8" id="KW-0812">Transmembrane</keyword>
<feature type="transmembrane region" description="Helical" evidence="8">
    <location>
        <begin position="50"/>
        <end position="70"/>
    </location>
</feature>
<dbReference type="PANTHER" id="PTHR47424:SF4">
    <property type="entry name" value="ZN(II)2CYS6 TRANSCRIPTION FACTOR (EUROFUNG)"/>
    <property type="match status" value="1"/>
</dbReference>
<feature type="transmembrane region" description="Helical" evidence="8">
    <location>
        <begin position="116"/>
        <end position="136"/>
    </location>
</feature>
<name>A0AAD4GNX0_ASPNN</name>
<feature type="transmembrane region" description="Helical" evidence="8">
    <location>
        <begin position="247"/>
        <end position="265"/>
    </location>
</feature>
<dbReference type="InterPro" id="IPR051127">
    <property type="entry name" value="Fungal_SecMet_Regulators"/>
</dbReference>
<evidence type="ECO:0000256" key="6">
    <source>
        <dbReference type="ARBA" id="ARBA00023242"/>
    </source>
</evidence>
<keyword evidence="6" id="KW-0539">Nucleus</keyword>
<dbReference type="SMART" id="SM00906">
    <property type="entry name" value="Fungal_trans"/>
    <property type="match status" value="1"/>
</dbReference>
<evidence type="ECO:0000256" key="5">
    <source>
        <dbReference type="ARBA" id="ARBA00023163"/>
    </source>
</evidence>
<feature type="transmembrane region" description="Helical" evidence="8">
    <location>
        <begin position="483"/>
        <end position="501"/>
    </location>
</feature>
<dbReference type="GO" id="GO:0016020">
    <property type="term" value="C:membrane"/>
    <property type="evidence" value="ECO:0007669"/>
    <property type="project" value="UniProtKB-SubCell"/>
</dbReference>
<dbReference type="Gene3D" id="1.20.1720.10">
    <property type="entry name" value="Multidrug resistance protein D"/>
    <property type="match status" value="1"/>
</dbReference>
<dbReference type="PROSITE" id="PS50850">
    <property type="entry name" value="MFS"/>
    <property type="match status" value="1"/>
</dbReference>
<feature type="domain" description="Major facilitator superfamily (MFS) profile" evidence="10">
    <location>
        <begin position="55"/>
        <end position="505"/>
    </location>
</feature>
<accession>A0AAD4GNX0</accession>
<feature type="domain" description="Zn(2)-C6 fungal-type" evidence="9">
    <location>
        <begin position="544"/>
        <end position="577"/>
    </location>
</feature>
<dbReference type="GO" id="GO:0000435">
    <property type="term" value="P:positive regulation of transcription from RNA polymerase II promoter by galactose"/>
    <property type="evidence" value="ECO:0007669"/>
    <property type="project" value="TreeGrafter"/>
</dbReference>
<proteinExistence type="predicted"/>
<dbReference type="GO" id="GO:0008270">
    <property type="term" value="F:zinc ion binding"/>
    <property type="evidence" value="ECO:0007669"/>
    <property type="project" value="InterPro"/>
</dbReference>
<feature type="transmembrane region" description="Helical" evidence="8">
    <location>
        <begin position="179"/>
        <end position="202"/>
    </location>
</feature>
<dbReference type="Pfam" id="PF07690">
    <property type="entry name" value="MFS_1"/>
    <property type="match status" value="1"/>
</dbReference>
<feature type="region of interest" description="Disordered" evidence="7">
    <location>
        <begin position="1"/>
        <end position="26"/>
    </location>
</feature>
<dbReference type="InterPro" id="IPR001138">
    <property type="entry name" value="Zn2Cys6_DnaBD"/>
</dbReference>
<feature type="transmembrane region" description="Helical" evidence="8">
    <location>
        <begin position="277"/>
        <end position="298"/>
    </location>
</feature>
<protein>
    <recommendedName>
        <fullName evidence="13">Major facilitator superfamily (MFS) profile domain-containing protein</fullName>
    </recommendedName>
</protein>
<dbReference type="GO" id="GO:0006351">
    <property type="term" value="P:DNA-templated transcription"/>
    <property type="evidence" value="ECO:0007669"/>
    <property type="project" value="InterPro"/>
</dbReference>
<dbReference type="SUPFAM" id="SSF103473">
    <property type="entry name" value="MFS general substrate transporter"/>
    <property type="match status" value="1"/>
</dbReference>
<comment type="subcellular location">
    <subcellularLocation>
        <location evidence="1">Membrane</location>
        <topology evidence="1">Multi-pass membrane protein</topology>
    </subcellularLocation>
</comment>
<feature type="transmembrane region" description="Helical" evidence="8">
    <location>
        <begin position="352"/>
        <end position="374"/>
    </location>
</feature>
<keyword evidence="8" id="KW-0472">Membrane</keyword>
<evidence type="ECO:0000256" key="4">
    <source>
        <dbReference type="ARBA" id="ARBA00023125"/>
    </source>
</evidence>